<dbReference type="EMBL" id="VFOQ01000001">
    <property type="protein sequence ID" value="TQL60788.1"/>
    <property type="molecule type" value="Genomic_DNA"/>
</dbReference>
<dbReference type="RefSeq" id="WP_185746119.1">
    <property type="nucleotide sequence ID" value="NZ_BAAAKX010000016.1"/>
</dbReference>
<dbReference type="CDD" id="cd00085">
    <property type="entry name" value="HNHc"/>
    <property type="match status" value="1"/>
</dbReference>
<keyword evidence="3" id="KW-0255">Endonuclease</keyword>
<accession>A0A542ZKH0</accession>
<dbReference type="GO" id="GO:0004519">
    <property type="term" value="F:endonuclease activity"/>
    <property type="evidence" value="ECO:0007669"/>
    <property type="project" value="UniProtKB-KW"/>
</dbReference>
<sequence>MDGLDTALDIELAQVCGGLNQLHARLVRLVAGALTAEEWAGDGVRSPEHWLVLRAGLSPSRAREVVALARREAELPTLMDTFAGGHLSLDQVSTVARHAPAPMEASVTELAVNATVPRLRRTLSRYAFPDEPASTADPSVDAPATNDGAEDAGPPMAPTPERRVEEPADLAMGCDADGRFTLRFSAPPDLGALVEAALMEARDALFHAGRPEVTWATALAEVCERSLANPPSPGRRDAFRVLVHLDTDGAWLNARPALPRHLLHKLTCEGSLRPLWVTEGHPVNVGRALRIVPDRTRRLVEDRDRGCRFPGCAATAVVKVHHVIHWADGGPTDTPNLVSLCPHHHDRHHAVDYDIRGDADLPDGLTFTNRWGHLIRPAPAYRPPIPSHSPDPSSRPDSVGSAGQGSPPDSPGSPDQGSPPDPGSSADPGGHGAVPGHTGGPTAPPYDGPTGEILHSRWVTFTESAPIPA</sequence>
<organism evidence="3 4">
    <name type="scientific">Oryzihumus leptocrescens</name>
    <dbReference type="NCBI Taxonomy" id="297536"/>
    <lineage>
        <taxon>Bacteria</taxon>
        <taxon>Bacillati</taxon>
        <taxon>Actinomycetota</taxon>
        <taxon>Actinomycetes</taxon>
        <taxon>Micrococcales</taxon>
        <taxon>Intrasporangiaceae</taxon>
        <taxon>Oryzihumus</taxon>
    </lineage>
</organism>
<dbReference type="InterPro" id="IPR003615">
    <property type="entry name" value="HNH_nuc"/>
</dbReference>
<keyword evidence="3" id="KW-0378">Hydrolase</keyword>
<name>A0A542ZKH0_9MICO</name>
<dbReference type="GO" id="GO:0003676">
    <property type="term" value="F:nucleic acid binding"/>
    <property type="evidence" value="ECO:0007669"/>
    <property type="project" value="InterPro"/>
</dbReference>
<proteinExistence type="predicted"/>
<dbReference type="InterPro" id="IPR002711">
    <property type="entry name" value="HNH"/>
</dbReference>
<keyword evidence="3" id="KW-0540">Nuclease</keyword>
<feature type="domain" description="HNH nuclease" evidence="2">
    <location>
        <begin position="295"/>
        <end position="346"/>
    </location>
</feature>
<feature type="compositionally biased region" description="Low complexity" evidence="1">
    <location>
        <begin position="390"/>
        <end position="416"/>
    </location>
</feature>
<gene>
    <name evidence="3" type="ORF">FB474_2185</name>
</gene>
<feature type="compositionally biased region" description="Gly residues" evidence="1">
    <location>
        <begin position="429"/>
        <end position="439"/>
    </location>
</feature>
<dbReference type="Proteomes" id="UP000319514">
    <property type="component" value="Unassembled WGS sequence"/>
</dbReference>
<evidence type="ECO:0000256" key="1">
    <source>
        <dbReference type="SAM" id="MobiDB-lite"/>
    </source>
</evidence>
<keyword evidence="4" id="KW-1185">Reference proteome</keyword>
<dbReference type="SMART" id="SM00507">
    <property type="entry name" value="HNHc"/>
    <property type="match status" value="1"/>
</dbReference>
<dbReference type="GO" id="GO:0008270">
    <property type="term" value="F:zinc ion binding"/>
    <property type="evidence" value="ECO:0007669"/>
    <property type="project" value="InterPro"/>
</dbReference>
<comment type="caution">
    <text evidence="3">The sequence shown here is derived from an EMBL/GenBank/DDBJ whole genome shotgun (WGS) entry which is preliminary data.</text>
</comment>
<evidence type="ECO:0000259" key="2">
    <source>
        <dbReference type="SMART" id="SM00507"/>
    </source>
</evidence>
<feature type="region of interest" description="Disordered" evidence="1">
    <location>
        <begin position="381"/>
        <end position="469"/>
    </location>
</feature>
<evidence type="ECO:0000313" key="3">
    <source>
        <dbReference type="EMBL" id="TQL60788.1"/>
    </source>
</evidence>
<feature type="region of interest" description="Disordered" evidence="1">
    <location>
        <begin position="127"/>
        <end position="163"/>
    </location>
</feature>
<protein>
    <submittedName>
        <fullName evidence="3">HNH endonuclease</fullName>
    </submittedName>
</protein>
<evidence type="ECO:0000313" key="4">
    <source>
        <dbReference type="Proteomes" id="UP000319514"/>
    </source>
</evidence>
<reference evidence="3 4" key="1">
    <citation type="submission" date="2019-06" db="EMBL/GenBank/DDBJ databases">
        <title>Sequencing the genomes of 1000 actinobacteria strains.</title>
        <authorList>
            <person name="Klenk H.-P."/>
        </authorList>
    </citation>
    <scope>NUCLEOTIDE SEQUENCE [LARGE SCALE GENOMIC DNA]</scope>
    <source>
        <strain evidence="3 4">DSM 18082</strain>
    </source>
</reference>
<dbReference type="Pfam" id="PF01844">
    <property type="entry name" value="HNH"/>
    <property type="match status" value="1"/>
</dbReference>
<dbReference type="AlphaFoldDB" id="A0A542ZKH0"/>